<dbReference type="KEGG" id="ruf:TH63_03780"/>
<keyword evidence="1" id="KW-0418">Kinase</keyword>
<gene>
    <name evidence="1" type="ORF">TH63_03780</name>
</gene>
<dbReference type="GO" id="GO:0016301">
    <property type="term" value="F:kinase activity"/>
    <property type="evidence" value="ECO:0007669"/>
    <property type="project" value="UniProtKB-KW"/>
</dbReference>
<proteinExistence type="predicted"/>
<evidence type="ECO:0000313" key="1">
    <source>
        <dbReference type="EMBL" id="AKQ44946.1"/>
    </source>
</evidence>
<sequence length="115" mass="13348">MNTAQVDFQQLRIKHILYKSKIRSVLYGGTYDDTFFSASGPVNVWFTTVGLSTYHREPELQQLSVIQKELNTAAKHYIDLYQAGRIDEAHEGLEKVESHSEKFLDLLSKMEQRLR</sequence>
<dbReference type="OrthoDB" id="882529at2"/>
<organism evidence="1 2">
    <name type="scientific">Rufibacter radiotolerans</name>
    <dbReference type="NCBI Taxonomy" id="1379910"/>
    <lineage>
        <taxon>Bacteria</taxon>
        <taxon>Pseudomonadati</taxon>
        <taxon>Bacteroidota</taxon>
        <taxon>Cytophagia</taxon>
        <taxon>Cytophagales</taxon>
        <taxon>Hymenobacteraceae</taxon>
        <taxon>Rufibacter</taxon>
    </lineage>
</organism>
<keyword evidence="1" id="KW-0808">Transferase</keyword>
<reference evidence="1 2" key="1">
    <citation type="submission" date="2015-01" db="EMBL/GenBank/DDBJ databases">
        <title>Rufibacter sp./DG31D/ whole genome sequencing.</title>
        <authorList>
            <person name="Kim M.K."/>
            <person name="Srinivasan S."/>
            <person name="Lee J.-J."/>
        </authorList>
    </citation>
    <scope>NUCLEOTIDE SEQUENCE [LARGE SCALE GENOMIC DNA]</scope>
    <source>
        <strain evidence="1 2">DG31D</strain>
    </source>
</reference>
<dbReference type="EMBL" id="CP010777">
    <property type="protein sequence ID" value="AKQ44946.1"/>
    <property type="molecule type" value="Genomic_DNA"/>
</dbReference>
<dbReference type="RefSeq" id="WP_048919766.1">
    <property type="nucleotide sequence ID" value="NZ_CP010777.1"/>
</dbReference>
<accession>A0A0H4W3C3</accession>
<dbReference type="PATRIC" id="fig|1379910.4.peg.817"/>
<evidence type="ECO:0000313" key="2">
    <source>
        <dbReference type="Proteomes" id="UP000036458"/>
    </source>
</evidence>
<dbReference type="STRING" id="1379910.TH63_03780"/>
<dbReference type="Proteomes" id="UP000036458">
    <property type="component" value="Chromosome"/>
</dbReference>
<keyword evidence="2" id="KW-1185">Reference proteome</keyword>
<name>A0A0H4W3C3_9BACT</name>
<protein>
    <submittedName>
        <fullName evidence="1">Histidine kinase</fullName>
    </submittedName>
</protein>
<dbReference type="AlphaFoldDB" id="A0A0H4W3C3"/>